<evidence type="ECO:0000313" key="2">
    <source>
        <dbReference type="Proteomes" id="UP001153076"/>
    </source>
</evidence>
<dbReference type="Pfam" id="PF03087">
    <property type="entry name" value="BPS1"/>
    <property type="match status" value="1"/>
</dbReference>
<dbReference type="AlphaFoldDB" id="A0A9Q1GJ04"/>
<name>A0A9Q1GJ04_9CARY</name>
<dbReference type="GO" id="GO:0048367">
    <property type="term" value="P:shoot system development"/>
    <property type="evidence" value="ECO:0007669"/>
    <property type="project" value="InterPro"/>
</dbReference>
<accession>A0A9Q1GJ04</accession>
<reference evidence="1" key="1">
    <citation type="submission" date="2022-04" db="EMBL/GenBank/DDBJ databases">
        <title>Carnegiea gigantea Genome sequencing and assembly v2.</title>
        <authorList>
            <person name="Copetti D."/>
            <person name="Sanderson M.J."/>
            <person name="Burquez A."/>
            <person name="Wojciechowski M.F."/>
        </authorList>
    </citation>
    <scope>NUCLEOTIDE SEQUENCE</scope>
    <source>
        <strain evidence="1">SGP5-SGP5p</strain>
        <tissue evidence="1">Aerial part</tissue>
    </source>
</reference>
<dbReference type="Proteomes" id="UP001153076">
    <property type="component" value="Unassembled WGS sequence"/>
</dbReference>
<dbReference type="GO" id="GO:0048364">
    <property type="term" value="P:root development"/>
    <property type="evidence" value="ECO:0007669"/>
    <property type="project" value="InterPro"/>
</dbReference>
<gene>
    <name evidence="1" type="ORF">Cgig2_033803</name>
</gene>
<comment type="caution">
    <text evidence="1">The sequence shown here is derived from an EMBL/GenBank/DDBJ whole genome shotgun (WGS) entry which is preliminary data.</text>
</comment>
<dbReference type="InterPro" id="IPR004320">
    <property type="entry name" value="BPS1_pln"/>
</dbReference>
<organism evidence="1 2">
    <name type="scientific">Carnegiea gigantea</name>
    <dbReference type="NCBI Taxonomy" id="171969"/>
    <lineage>
        <taxon>Eukaryota</taxon>
        <taxon>Viridiplantae</taxon>
        <taxon>Streptophyta</taxon>
        <taxon>Embryophyta</taxon>
        <taxon>Tracheophyta</taxon>
        <taxon>Spermatophyta</taxon>
        <taxon>Magnoliopsida</taxon>
        <taxon>eudicotyledons</taxon>
        <taxon>Gunneridae</taxon>
        <taxon>Pentapetalae</taxon>
        <taxon>Caryophyllales</taxon>
        <taxon>Cactineae</taxon>
        <taxon>Cactaceae</taxon>
        <taxon>Cactoideae</taxon>
        <taxon>Echinocereeae</taxon>
        <taxon>Carnegiea</taxon>
    </lineage>
</organism>
<evidence type="ECO:0000313" key="1">
    <source>
        <dbReference type="EMBL" id="KAJ8420913.1"/>
    </source>
</evidence>
<protein>
    <submittedName>
        <fullName evidence="1">Uncharacterized protein</fullName>
    </submittedName>
</protein>
<dbReference type="EMBL" id="JAKOGI010003053">
    <property type="protein sequence ID" value="KAJ8420913.1"/>
    <property type="molecule type" value="Genomic_DNA"/>
</dbReference>
<keyword evidence="2" id="KW-1185">Reference proteome</keyword>
<proteinExistence type="predicted"/>
<sequence>MPFTKRRERLSTESDIAKYNSTRKKIIKEAKGVFTSSGQLDNVSVKSRDHSFSGVIRSLRCVSITKMSGNGVDKLSGNDFNIVDVALKSVFSAERVDDKKCQIAAKYLKDLVGVMGGLENAVENVCKQLTDTKTSLMNMLVSILDIGIQLSQIVYVPLD</sequence>